<dbReference type="Gene3D" id="3.40.309.10">
    <property type="entry name" value="Aldehyde Dehydrogenase, Chain A, domain 2"/>
    <property type="match status" value="2"/>
</dbReference>
<dbReference type="PhylomeDB" id="A0A0G4FA35"/>
<accession>A0A0G4FA35</accession>
<dbReference type="InterPro" id="IPR016163">
    <property type="entry name" value="Ald_DH_C"/>
</dbReference>
<feature type="compositionally biased region" description="Basic and acidic residues" evidence="1">
    <location>
        <begin position="420"/>
        <end position="433"/>
    </location>
</feature>
<feature type="domain" description="Aldehyde dehydrogenase" evidence="2">
    <location>
        <begin position="499"/>
        <end position="596"/>
    </location>
</feature>
<evidence type="ECO:0000259" key="2">
    <source>
        <dbReference type="Pfam" id="PF00171"/>
    </source>
</evidence>
<dbReference type="VEuPathDB" id="CryptoDB:Cvel_15985"/>
<dbReference type="PANTHER" id="PTHR11699">
    <property type="entry name" value="ALDEHYDE DEHYDROGENASE-RELATED"/>
    <property type="match status" value="1"/>
</dbReference>
<dbReference type="InterPro" id="IPR016162">
    <property type="entry name" value="Ald_DH_N"/>
</dbReference>
<dbReference type="Gene3D" id="3.40.605.10">
    <property type="entry name" value="Aldehyde Dehydrogenase, Chain A, domain 1"/>
    <property type="match status" value="1"/>
</dbReference>
<evidence type="ECO:0000256" key="1">
    <source>
        <dbReference type="SAM" id="MobiDB-lite"/>
    </source>
</evidence>
<reference evidence="3" key="1">
    <citation type="submission" date="2014-11" db="EMBL/GenBank/DDBJ databases">
        <authorList>
            <person name="Otto D Thomas"/>
            <person name="Naeem Raeece"/>
        </authorList>
    </citation>
    <scope>NUCLEOTIDE SEQUENCE</scope>
</reference>
<dbReference type="AlphaFoldDB" id="A0A0G4FA35"/>
<feature type="region of interest" description="Disordered" evidence="1">
    <location>
        <begin position="389"/>
        <end position="445"/>
    </location>
</feature>
<organism evidence="3">
    <name type="scientific">Chromera velia CCMP2878</name>
    <dbReference type="NCBI Taxonomy" id="1169474"/>
    <lineage>
        <taxon>Eukaryota</taxon>
        <taxon>Sar</taxon>
        <taxon>Alveolata</taxon>
        <taxon>Colpodellida</taxon>
        <taxon>Chromeraceae</taxon>
        <taxon>Chromera</taxon>
    </lineage>
</organism>
<gene>
    <name evidence="3" type="ORF">Cvel_15985</name>
</gene>
<feature type="region of interest" description="Disordered" evidence="1">
    <location>
        <begin position="474"/>
        <end position="497"/>
    </location>
</feature>
<feature type="domain" description="Aldehyde dehydrogenase" evidence="2">
    <location>
        <begin position="43"/>
        <end position="386"/>
    </location>
</feature>
<dbReference type="SUPFAM" id="SSF53720">
    <property type="entry name" value="ALDH-like"/>
    <property type="match status" value="2"/>
</dbReference>
<proteinExistence type="predicted"/>
<dbReference type="InterPro" id="IPR015590">
    <property type="entry name" value="Aldehyde_DH_dom"/>
</dbReference>
<feature type="region of interest" description="Disordered" evidence="1">
    <location>
        <begin position="135"/>
        <end position="179"/>
    </location>
</feature>
<dbReference type="Pfam" id="PF00171">
    <property type="entry name" value="Aldedh"/>
    <property type="match status" value="2"/>
</dbReference>
<dbReference type="InterPro" id="IPR016161">
    <property type="entry name" value="Ald_DH/histidinol_DH"/>
</dbReference>
<dbReference type="GO" id="GO:0016620">
    <property type="term" value="F:oxidoreductase activity, acting on the aldehyde or oxo group of donors, NAD or NADP as acceptor"/>
    <property type="evidence" value="ECO:0007669"/>
    <property type="project" value="InterPro"/>
</dbReference>
<evidence type="ECO:0000313" key="3">
    <source>
        <dbReference type="EMBL" id="CEM09820.1"/>
    </source>
</evidence>
<protein>
    <recommendedName>
        <fullName evidence="2">Aldehyde dehydrogenase domain-containing protein</fullName>
    </recommendedName>
</protein>
<dbReference type="EMBL" id="CDMZ01000233">
    <property type="protein sequence ID" value="CEM09820.1"/>
    <property type="molecule type" value="Genomic_DNA"/>
</dbReference>
<sequence>MPSLVNTDDLKYRAFLGGDEVFPGVAFGDPLRDANTGEILYSEQHANTPKEIDLACQNAREEFLSGKWNCAFMKAQKAAVFRKASETLESLQERIARVDAIQSGVVISVTREIAKFLQGVLEEAAMKIEGGFPEARESEVTGDEEDQGTSPVSSGEEKDSSPSSAAKEAEKTKTKKKIISQPHPRGVTVVLAPWNAPAGSALPKIAGALVCGCPVILKPSPWAPFSLQLVVKSLLDAGLPPGMLQLLHGGPQEGQMMVSNPAVSVVVLTGGREAAMSVRQSVVTRPVCCLIESGGSNSLIVCRDADIDVAVGGALAGLTLLNGQWCAGASRLLVHEAVYAEFEAKLRKALREMRLGSSMNPQTDMGPLGNACILDGLKNLVGSTKERFPEAEDINEGETEVSGLSGATAQAGAEAPIFPRGEEKEQKEKEGPKDGPALSVCGSVKAPPSTLSERVRAFHLHLDHHLHGLFDAARHRRQKSHGESPQADTPQSCDSELRDVGAGEGALFFRPAVLKGLPLEVFAQREVFGPVASLHKWGGDSEGEIEEENKVVQAVNGVDAALQHYVFTQSSETSRRIARKLRCGLVQVNMAAPGFPAESPPRWSYFGLAGCGEEGNFEETASQFLLWQTLGPC</sequence>
<name>A0A0G4FA35_9ALVE</name>